<feature type="binding site" evidence="5">
    <location>
        <position position="133"/>
    </location>
    <ligand>
        <name>dimethylallyl diphosphate</name>
        <dbReference type="ChEBI" id="CHEBI:57623"/>
    </ligand>
</feature>
<feature type="binding site" evidence="5">
    <location>
        <position position="228"/>
    </location>
    <ligand>
        <name>dimethylallyl diphosphate</name>
        <dbReference type="ChEBI" id="CHEBI:57623"/>
    </ligand>
</feature>
<feature type="binding site" evidence="5">
    <location>
        <position position="269"/>
    </location>
    <ligand>
        <name>isopentenyl diphosphate</name>
        <dbReference type="ChEBI" id="CHEBI:128769"/>
    </ligand>
</feature>
<dbReference type="EMBL" id="AP009510">
    <property type="protein sequence ID" value="BAG14144.1"/>
    <property type="molecule type" value="Genomic_DNA"/>
</dbReference>
<dbReference type="NCBIfam" id="NF002187">
    <property type="entry name" value="PRK01045.1-1"/>
    <property type="match status" value="1"/>
</dbReference>
<feature type="binding site" evidence="5">
    <location>
        <position position="78"/>
    </location>
    <ligand>
        <name>(2E)-4-hydroxy-3-methylbut-2-enyl diphosphate</name>
        <dbReference type="ChEBI" id="CHEBI:128753"/>
    </ligand>
</feature>
<dbReference type="InterPro" id="IPR003451">
    <property type="entry name" value="LytB/IspH"/>
</dbReference>
<feature type="binding site" evidence="5">
    <location>
        <position position="133"/>
    </location>
    <ligand>
        <name>isopentenyl diphosphate</name>
        <dbReference type="ChEBI" id="CHEBI:128769"/>
    </ligand>
</feature>
<comment type="cofactor">
    <cofactor evidence="5">
        <name>[4Fe-4S] cluster</name>
        <dbReference type="ChEBI" id="CHEBI:49883"/>
    </cofactor>
    <text evidence="5">Binds 1 [4Fe-4S] cluster per subunit.</text>
</comment>
<dbReference type="KEGG" id="rsd:TGRD_651"/>
<evidence type="ECO:0000256" key="3">
    <source>
        <dbReference type="ARBA" id="ARBA00023004"/>
    </source>
</evidence>
<keyword evidence="4 5" id="KW-0411">Iron-sulfur</keyword>
<dbReference type="NCBIfam" id="TIGR00216">
    <property type="entry name" value="ispH_lytB"/>
    <property type="match status" value="1"/>
</dbReference>
<dbReference type="GO" id="GO:0050992">
    <property type="term" value="P:dimethylallyl diphosphate biosynthetic process"/>
    <property type="evidence" value="ECO:0007669"/>
    <property type="project" value="UniProtKB-UniRule"/>
</dbReference>
<dbReference type="Pfam" id="PF02401">
    <property type="entry name" value="LYTB"/>
    <property type="match status" value="1"/>
</dbReference>
<dbReference type="UniPathway" id="UPA00059">
    <property type="reaction ID" value="UER00105"/>
</dbReference>
<feature type="binding site" evidence="5">
    <location>
        <position position="46"/>
    </location>
    <ligand>
        <name>(2E)-4-hydroxy-3-methylbut-2-enyl diphosphate</name>
        <dbReference type="ChEBI" id="CHEBI:128753"/>
    </ligand>
</feature>
<organism evidence="6 7">
    <name type="scientific">Endomicrobium trichonymphae</name>
    <dbReference type="NCBI Taxonomy" id="1408204"/>
    <lineage>
        <taxon>Bacteria</taxon>
        <taxon>Pseudomonadati</taxon>
        <taxon>Elusimicrobiota</taxon>
        <taxon>Endomicrobiia</taxon>
        <taxon>Endomicrobiales</taxon>
        <taxon>Endomicrobiaceae</taxon>
        <taxon>Candidatus Endomicrobiellum</taxon>
    </lineage>
</organism>
<comment type="function">
    <text evidence="5">Catalyzes the conversion of 1-hydroxy-2-methyl-2-(E)-butenyl 4-diphosphate (HMBPP) into a mixture of isopentenyl diphosphate (IPP) and dimethylallyl diphosphate (DMAPP). Acts in the terminal step of the DOXP/MEP pathway for isoprenoid precursor biosynthesis.</text>
</comment>
<dbReference type="Gene3D" id="3.40.1010.20">
    <property type="entry name" value="4-hydroxy-3-methylbut-2-enyl diphosphate reductase, catalytic domain"/>
    <property type="match status" value="2"/>
</dbReference>
<name>B1GYQ1_ENDTX</name>
<keyword evidence="3 5" id="KW-0408">Iron</keyword>
<evidence type="ECO:0000313" key="6">
    <source>
        <dbReference type="EMBL" id="BAG14144.1"/>
    </source>
</evidence>
<comment type="pathway">
    <text evidence="5">Isoprenoid biosynthesis; isopentenyl diphosphate biosynthesis via DXP pathway; isopentenyl diphosphate from 1-deoxy-D-xylulose 5-phosphate: step 6/6.</text>
</comment>
<reference evidence="7" key="1">
    <citation type="journal article" date="2008" name="Proc. Natl. Acad. Sci. U.S.A.">
        <title>Complete genome of the uncultured termite group 1 bacteria in a single host protist cell.</title>
        <authorList>
            <person name="Hongoh Y."/>
            <person name="Sharma V.K."/>
            <person name="Prakash T."/>
            <person name="Noda S."/>
            <person name="Taylor T.D."/>
            <person name="Kudo T."/>
            <person name="Sakaki Y."/>
            <person name="Toyoda A."/>
            <person name="Hattori M."/>
            <person name="Ohkuma M."/>
        </authorList>
    </citation>
    <scope>NUCLEOTIDE SEQUENCE [LARGE SCALE GENOMIC DNA]</scope>
    <source>
        <strain evidence="7">Rs-D17 genomovar Ri2008</strain>
    </source>
</reference>
<dbReference type="GO" id="GO:0019288">
    <property type="term" value="P:isopentenyl diphosphate biosynthetic process, methylerythritol 4-phosphate pathway"/>
    <property type="evidence" value="ECO:0007669"/>
    <property type="project" value="UniProtKB-UniRule"/>
</dbReference>
<evidence type="ECO:0000256" key="4">
    <source>
        <dbReference type="ARBA" id="ARBA00023014"/>
    </source>
</evidence>
<feature type="binding site" evidence="5">
    <location>
        <position position="46"/>
    </location>
    <ligand>
        <name>dimethylallyl diphosphate</name>
        <dbReference type="ChEBI" id="CHEBI:57623"/>
    </ligand>
</feature>
<comment type="pathway">
    <text evidence="5">Isoprenoid biosynthesis; dimethylallyl diphosphate biosynthesis; dimethylallyl diphosphate from (2E)-4-hydroxy-3-methylbutenyl diphosphate: step 1/1.</text>
</comment>
<feature type="binding site" evidence="5">
    <location>
        <position position="226"/>
    </location>
    <ligand>
        <name>(2E)-4-hydroxy-3-methylbut-2-enyl diphosphate</name>
        <dbReference type="ChEBI" id="CHEBI:128753"/>
    </ligand>
</feature>
<dbReference type="GO" id="GO:0046872">
    <property type="term" value="F:metal ion binding"/>
    <property type="evidence" value="ECO:0007669"/>
    <property type="project" value="UniProtKB-KW"/>
</dbReference>
<dbReference type="STRING" id="471821.TGRD_661"/>
<dbReference type="HAMAP" id="MF_00191">
    <property type="entry name" value="IspH"/>
    <property type="match status" value="1"/>
</dbReference>
<sequence>MELKTKLRVKIAENAGFCFGVRRAIDLTEKTAGKERKVYTLGPVIHNPQEVKRLEKKGIKTLKDPKKVKSGSIILRTHGIPCNLHKKLEENKNINVIDAACPFVKRAQNTIKRLSTDIKSKDKTIIVVGEKIHPEVIALVSYGSGKCIIVENIKEAQKFRGRGDLNIVSQTTQTPENFNSIIKVLKKRYKTKVYNTICKATLDRQKAAEKLAKNVDLMIVIGGKNSGNTTRLAQICSEKTKTYHIETACSIKEKWFKNINSVGLTAGASTPDWIIKEIEMRIKEVGAKHYLEFISAADIK</sequence>
<feature type="binding site" evidence="5">
    <location>
        <position position="78"/>
    </location>
    <ligand>
        <name>isopentenyl diphosphate</name>
        <dbReference type="ChEBI" id="CHEBI:128769"/>
    </ligand>
</feature>
<dbReference type="GO" id="GO:0051745">
    <property type="term" value="F:4-hydroxy-3-methylbut-2-enyl diphosphate reductase activity"/>
    <property type="evidence" value="ECO:0007669"/>
    <property type="project" value="UniProtKB-UniRule"/>
</dbReference>
<dbReference type="Proteomes" id="UP000001691">
    <property type="component" value="Chromosome"/>
</dbReference>
<feature type="active site" description="Proton donor" evidence="5">
    <location>
        <position position="135"/>
    </location>
</feature>
<dbReference type="HOGENOM" id="CLU_027486_0_1_0"/>
<keyword evidence="2 5" id="KW-0479">Metal-binding</keyword>
<proteinExistence type="inferred from homology"/>
<keyword evidence="7" id="KW-1185">Reference proteome</keyword>
<keyword evidence="5" id="KW-0560">Oxidoreductase</keyword>
<dbReference type="AlphaFoldDB" id="B1GYQ1"/>
<evidence type="ECO:0000313" key="7">
    <source>
        <dbReference type="Proteomes" id="UP000001691"/>
    </source>
</evidence>
<feature type="binding site" evidence="5">
    <location>
        <position position="198"/>
    </location>
    <ligand>
        <name>[4Fe-4S] cluster</name>
        <dbReference type="ChEBI" id="CHEBI:49883"/>
    </ligand>
</feature>
<dbReference type="GO" id="GO:0016114">
    <property type="term" value="P:terpenoid biosynthetic process"/>
    <property type="evidence" value="ECO:0007669"/>
    <property type="project" value="UniProtKB-UniRule"/>
</dbReference>
<feature type="binding site" evidence="5">
    <location>
        <position position="269"/>
    </location>
    <ligand>
        <name>dimethylallyl diphosphate</name>
        <dbReference type="ChEBI" id="CHEBI:57623"/>
    </ligand>
</feature>
<comment type="catalytic activity">
    <reaction evidence="5">
        <text>isopentenyl diphosphate + 2 oxidized [2Fe-2S]-[ferredoxin] + H2O = (2E)-4-hydroxy-3-methylbut-2-enyl diphosphate + 2 reduced [2Fe-2S]-[ferredoxin] + 2 H(+)</text>
        <dbReference type="Rhea" id="RHEA:24488"/>
        <dbReference type="Rhea" id="RHEA-COMP:10000"/>
        <dbReference type="Rhea" id="RHEA-COMP:10001"/>
        <dbReference type="ChEBI" id="CHEBI:15377"/>
        <dbReference type="ChEBI" id="CHEBI:15378"/>
        <dbReference type="ChEBI" id="CHEBI:33737"/>
        <dbReference type="ChEBI" id="CHEBI:33738"/>
        <dbReference type="ChEBI" id="CHEBI:128753"/>
        <dbReference type="ChEBI" id="CHEBI:128769"/>
        <dbReference type="EC" id="1.17.7.4"/>
    </reaction>
</comment>
<feature type="binding site" evidence="5">
    <location>
        <position position="228"/>
    </location>
    <ligand>
        <name>(2E)-4-hydroxy-3-methylbut-2-enyl diphosphate</name>
        <dbReference type="ChEBI" id="CHEBI:128753"/>
    </ligand>
</feature>
<feature type="binding site" evidence="5">
    <location>
        <position position="78"/>
    </location>
    <ligand>
        <name>dimethylallyl diphosphate</name>
        <dbReference type="ChEBI" id="CHEBI:57623"/>
    </ligand>
</feature>
<accession>B1GYQ1</accession>
<feature type="binding site" evidence="5">
    <location>
        <position position="226"/>
    </location>
    <ligand>
        <name>dimethylallyl diphosphate</name>
        <dbReference type="ChEBI" id="CHEBI:57623"/>
    </ligand>
</feature>
<dbReference type="CDD" id="cd13944">
    <property type="entry name" value="lytB_ispH"/>
    <property type="match status" value="1"/>
</dbReference>
<dbReference type="PATRIC" id="fig|471821.5.peg.1131"/>
<keyword evidence="5" id="KW-0414">Isoprene biosynthesis</keyword>
<comment type="caution">
    <text evidence="5">Lacks conserved residue(s) required for the propagation of feature annotation.</text>
</comment>
<dbReference type="RefSeq" id="WP_015423668.1">
    <property type="nucleotide sequence ID" value="NC_020419.1"/>
</dbReference>
<feature type="binding site" evidence="5">
    <location>
        <position position="46"/>
    </location>
    <ligand>
        <name>isopentenyl diphosphate</name>
        <dbReference type="ChEBI" id="CHEBI:128769"/>
    </ligand>
</feature>
<feature type="binding site" evidence="5">
    <location>
        <position position="171"/>
    </location>
    <ligand>
        <name>(2E)-4-hydroxy-3-methylbut-2-enyl diphosphate</name>
        <dbReference type="ChEBI" id="CHEBI:128753"/>
    </ligand>
</feature>
<protein>
    <recommendedName>
        <fullName evidence="5">4-hydroxy-3-methylbut-2-enyl diphosphate reductase</fullName>
        <shortName evidence="5">HMBPP reductase</shortName>
        <ecNumber evidence="5">1.17.7.4</ecNumber>
    </recommendedName>
</protein>
<dbReference type="GO" id="GO:0051539">
    <property type="term" value="F:4 iron, 4 sulfur cluster binding"/>
    <property type="evidence" value="ECO:0007669"/>
    <property type="project" value="UniProtKB-UniRule"/>
</dbReference>
<feature type="binding site" evidence="5">
    <location>
        <position position="269"/>
    </location>
    <ligand>
        <name>(2E)-4-hydroxy-3-methylbut-2-enyl diphosphate</name>
        <dbReference type="ChEBI" id="CHEBI:128753"/>
    </ligand>
</feature>
<keyword evidence="1 5" id="KW-0004">4Fe-4S</keyword>
<feature type="binding site" evidence="5">
    <location>
        <position position="18"/>
    </location>
    <ligand>
        <name>[4Fe-4S] cluster</name>
        <dbReference type="ChEBI" id="CHEBI:49883"/>
    </ligand>
</feature>
<evidence type="ECO:0000256" key="2">
    <source>
        <dbReference type="ARBA" id="ARBA00022723"/>
    </source>
</evidence>
<feature type="binding site" evidence="5">
    <location>
        <position position="226"/>
    </location>
    <ligand>
        <name>isopentenyl diphosphate</name>
        <dbReference type="ChEBI" id="CHEBI:128769"/>
    </ligand>
</feature>
<evidence type="ECO:0000256" key="1">
    <source>
        <dbReference type="ARBA" id="ARBA00022485"/>
    </source>
</evidence>
<feature type="binding site" evidence="5">
    <location>
        <position position="101"/>
    </location>
    <ligand>
        <name>[4Fe-4S] cluster</name>
        <dbReference type="ChEBI" id="CHEBI:49883"/>
    </ligand>
</feature>
<evidence type="ECO:0000256" key="5">
    <source>
        <dbReference type="HAMAP-Rule" id="MF_00191"/>
    </source>
</evidence>
<dbReference type="UniPathway" id="UPA00056">
    <property type="reaction ID" value="UER00097"/>
</dbReference>
<dbReference type="Gene3D" id="3.40.50.11270">
    <property type="match status" value="1"/>
</dbReference>
<dbReference type="EC" id="1.17.7.4" evidence="5"/>
<comment type="catalytic activity">
    <reaction evidence="5">
        <text>dimethylallyl diphosphate + 2 oxidized [2Fe-2S]-[ferredoxin] + H2O = (2E)-4-hydroxy-3-methylbut-2-enyl diphosphate + 2 reduced [2Fe-2S]-[ferredoxin] + 2 H(+)</text>
        <dbReference type="Rhea" id="RHEA:24825"/>
        <dbReference type="Rhea" id="RHEA-COMP:10000"/>
        <dbReference type="Rhea" id="RHEA-COMP:10001"/>
        <dbReference type="ChEBI" id="CHEBI:15377"/>
        <dbReference type="ChEBI" id="CHEBI:15378"/>
        <dbReference type="ChEBI" id="CHEBI:33737"/>
        <dbReference type="ChEBI" id="CHEBI:33738"/>
        <dbReference type="ChEBI" id="CHEBI:57623"/>
        <dbReference type="ChEBI" id="CHEBI:128753"/>
        <dbReference type="EC" id="1.17.7.4"/>
    </reaction>
</comment>
<feature type="binding site" evidence="5">
    <location>
        <position position="228"/>
    </location>
    <ligand>
        <name>isopentenyl diphosphate</name>
        <dbReference type="ChEBI" id="CHEBI:128769"/>
    </ligand>
</feature>
<dbReference type="PANTHER" id="PTHR30426:SF0">
    <property type="entry name" value="4-HYDROXY-3-METHYLBUT-2-ENYL DIPHOSPHATE REDUCTASE"/>
    <property type="match status" value="1"/>
</dbReference>
<feature type="binding site" evidence="5">
    <location>
        <position position="133"/>
    </location>
    <ligand>
        <name>(2E)-4-hydroxy-3-methylbut-2-enyl diphosphate</name>
        <dbReference type="ChEBI" id="CHEBI:128753"/>
    </ligand>
</feature>
<gene>
    <name evidence="5" type="primary">ispH</name>
    <name evidence="6" type="ordered locus">TGRD_651</name>
</gene>
<comment type="similarity">
    <text evidence="5">Belongs to the IspH family.</text>
</comment>
<dbReference type="PANTHER" id="PTHR30426">
    <property type="entry name" value="4-HYDROXY-3-METHYLBUT-2-ENYL DIPHOSPHATE REDUCTASE"/>
    <property type="match status" value="1"/>
</dbReference>